<feature type="domain" description="Solute-binding protein family 3/N-terminal" evidence="5">
    <location>
        <begin position="41"/>
        <end position="262"/>
    </location>
</feature>
<dbReference type="Proteomes" id="UP000254841">
    <property type="component" value="Unassembled WGS sequence"/>
</dbReference>
<dbReference type="Pfam" id="PF00497">
    <property type="entry name" value="SBP_bac_3"/>
    <property type="match status" value="1"/>
</dbReference>
<evidence type="ECO:0000256" key="1">
    <source>
        <dbReference type="ARBA" id="ARBA00010333"/>
    </source>
</evidence>
<dbReference type="SMART" id="SM00062">
    <property type="entry name" value="PBPb"/>
    <property type="match status" value="1"/>
</dbReference>
<dbReference type="EMBL" id="UGHV01000003">
    <property type="protein sequence ID" value="STP06440.1"/>
    <property type="molecule type" value="Genomic_DNA"/>
</dbReference>
<evidence type="ECO:0000313" key="6">
    <source>
        <dbReference type="EMBL" id="STP06440.1"/>
    </source>
</evidence>
<feature type="chain" id="PRO_5016796848" evidence="4">
    <location>
        <begin position="19"/>
        <end position="275"/>
    </location>
</feature>
<gene>
    <name evidence="6" type="primary">artI</name>
    <name evidence="6" type="ORF">NCTC12410_01979</name>
</gene>
<dbReference type="InterPro" id="IPR001638">
    <property type="entry name" value="Solute-binding_3/MltF_N"/>
</dbReference>
<dbReference type="PANTHER" id="PTHR30085:SF6">
    <property type="entry name" value="ABC TRANSPORTER GLUTAMINE-BINDING PROTEIN GLNH"/>
    <property type="match status" value="1"/>
</dbReference>
<evidence type="ECO:0000256" key="2">
    <source>
        <dbReference type="ARBA" id="ARBA00022448"/>
    </source>
</evidence>
<evidence type="ECO:0000259" key="5">
    <source>
        <dbReference type="SMART" id="SM00062"/>
    </source>
</evidence>
<sequence>MNAITRVMYGLGFVWAMALLGGCGDGQSSANALESIKQKGSVTIGVFGDKPPFGYVDEKGQNAGFDVYIAKQIAKDLLGSEDKVRFVLVEAANRIEFLKSNKVDIMMANFTQTQERAQQVDFARPYMKVALGVVSKDGVITDVSQLKDKTLIVNKGTTADFYFSKNHPEIKLLKFEQNTETFAALQDGRGDALAHDNTLLFAWAKDNPSFAVGIKELGETDVIAPAVKKGNTELLEWLNEEMAQLQKDKFLLQAYQETLAPIYGDLIEARDVTFE</sequence>
<dbReference type="SUPFAM" id="SSF53850">
    <property type="entry name" value="Periplasmic binding protein-like II"/>
    <property type="match status" value="1"/>
</dbReference>
<dbReference type="AlphaFoldDB" id="A0A377JL90"/>
<comment type="similarity">
    <text evidence="1">Belongs to the bacterial solute-binding protein 3 family.</text>
</comment>
<keyword evidence="3 4" id="KW-0732">Signal</keyword>
<dbReference type="PANTHER" id="PTHR30085">
    <property type="entry name" value="AMINO ACID ABC TRANSPORTER PERMEASE"/>
    <property type="match status" value="1"/>
</dbReference>
<proteinExistence type="inferred from homology"/>
<dbReference type="GO" id="GO:0005576">
    <property type="term" value="C:extracellular region"/>
    <property type="evidence" value="ECO:0007669"/>
    <property type="project" value="TreeGrafter"/>
</dbReference>
<dbReference type="InterPro" id="IPR051455">
    <property type="entry name" value="Bact_solute-bind_prot3"/>
</dbReference>
<feature type="signal peptide" evidence="4">
    <location>
        <begin position="1"/>
        <end position="18"/>
    </location>
</feature>
<dbReference type="RefSeq" id="WP_115012419.1">
    <property type="nucleotide sequence ID" value="NZ_UGHV01000003.1"/>
</dbReference>
<dbReference type="PROSITE" id="PS51257">
    <property type="entry name" value="PROKAR_LIPOPROTEIN"/>
    <property type="match status" value="1"/>
</dbReference>
<dbReference type="Gene3D" id="3.40.190.10">
    <property type="entry name" value="Periplasmic binding protein-like II"/>
    <property type="match status" value="2"/>
</dbReference>
<dbReference type="OrthoDB" id="368476at2"/>
<evidence type="ECO:0000313" key="7">
    <source>
        <dbReference type="Proteomes" id="UP000254841"/>
    </source>
</evidence>
<dbReference type="GO" id="GO:0006865">
    <property type="term" value="P:amino acid transport"/>
    <property type="evidence" value="ECO:0007669"/>
    <property type="project" value="TreeGrafter"/>
</dbReference>
<evidence type="ECO:0000256" key="4">
    <source>
        <dbReference type="SAM" id="SignalP"/>
    </source>
</evidence>
<dbReference type="GO" id="GO:0030288">
    <property type="term" value="C:outer membrane-bounded periplasmic space"/>
    <property type="evidence" value="ECO:0007669"/>
    <property type="project" value="TreeGrafter"/>
</dbReference>
<dbReference type="CDD" id="cd13694">
    <property type="entry name" value="PBP2_Cysteine"/>
    <property type="match status" value="1"/>
</dbReference>
<reference evidence="6 7" key="1">
    <citation type="submission" date="2018-06" db="EMBL/GenBank/DDBJ databases">
        <authorList>
            <consortium name="Pathogen Informatics"/>
            <person name="Doyle S."/>
        </authorList>
    </citation>
    <scope>NUCLEOTIDE SEQUENCE [LARGE SCALE GENOMIC DNA]</scope>
    <source>
        <strain evidence="6 7">NCTC12410</strain>
    </source>
</reference>
<protein>
    <submittedName>
        <fullName evidence="6">Glutamine ABC transporter periplasmic glutamine-binding protein</fullName>
    </submittedName>
</protein>
<name>A0A377JL90_9HELI</name>
<accession>A0A377JL90</accession>
<evidence type="ECO:0000256" key="3">
    <source>
        <dbReference type="ARBA" id="ARBA00022729"/>
    </source>
</evidence>
<organism evidence="6 7">
    <name type="scientific">Helicobacter canis</name>
    <dbReference type="NCBI Taxonomy" id="29419"/>
    <lineage>
        <taxon>Bacteria</taxon>
        <taxon>Pseudomonadati</taxon>
        <taxon>Campylobacterota</taxon>
        <taxon>Epsilonproteobacteria</taxon>
        <taxon>Campylobacterales</taxon>
        <taxon>Helicobacteraceae</taxon>
        <taxon>Helicobacter</taxon>
    </lineage>
</organism>
<keyword evidence="2" id="KW-0813">Transport</keyword>